<sequence>MSSADEFKQRVEAKFSAIDKLSSAPPFQLNTSQHSNKNDTDNMYNTETKFDIFDVTKESTKYDITEEEQPLENVPKPSTSSKVLICVKRKRDEEPINDFYLEVDSEMPSAKRIKNVDDITKKLETTNLEDTKKPSEDVKKIRMFSLVETVNDRRRDTEKNVLSRVREKRTQLKETPVSTRSQNIEKMQNANRKVRFAKIMEKRRLDHETNIVQVDLQEEMDDFQDPSIKDYVSLLKEHYRPVESEYEYDYYYMDDNQPESSNDTQRMVVKIDAFDEENIYVDTEYDPKQDSDYDSEDSNASYLDKNDYPDEEPSSNEDDDEERDSEDGYDDFYTSHRPKRYMSDSEEQDSDQDSDGSDDVSRYNY</sequence>
<evidence type="ECO:0000256" key="1">
    <source>
        <dbReference type="SAM" id="MobiDB-lite"/>
    </source>
</evidence>
<dbReference type="AlphaFoldDB" id="A0AAW2YR63"/>
<feature type="compositionally biased region" description="Polar residues" evidence="1">
    <location>
        <begin position="28"/>
        <end position="44"/>
    </location>
</feature>
<protein>
    <submittedName>
        <fullName evidence="2">RDM4</fullName>
    </submittedName>
</protein>
<gene>
    <name evidence="2" type="ORF">AKO1_005025</name>
</gene>
<reference evidence="2 3" key="1">
    <citation type="submission" date="2024-03" db="EMBL/GenBank/DDBJ databases">
        <title>The Acrasis kona genome and developmental transcriptomes reveal deep origins of eukaryotic multicellular pathways.</title>
        <authorList>
            <person name="Sheikh S."/>
            <person name="Fu C.-J."/>
            <person name="Brown M.W."/>
            <person name="Baldauf S.L."/>
        </authorList>
    </citation>
    <scope>NUCLEOTIDE SEQUENCE [LARGE SCALE GENOMIC DNA]</scope>
    <source>
        <strain evidence="2 3">ATCC MYA-3509</strain>
    </source>
</reference>
<accession>A0AAW2YR63</accession>
<organism evidence="2 3">
    <name type="scientific">Acrasis kona</name>
    <dbReference type="NCBI Taxonomy" id="1008807"/>
    <lineage>
        <taxon>Eukaryota</taxon>
        <taxon>Discoba</taxon>
        <taxon>Heterolobosea</taxon>
        <taxon>Tetramitia</taxon>
        <taxon>Eutetramitia</taxon>
        <taxon>Acrasidae</taxon>
        <taxon>Acrasis</taxon>
    </lineage>
</organism>
<keyword evidence="3" id="KW-1185">Reference proteome</keyword>
<feature type="region of interest" description="Disordered" evidence="1">
    <location>
        <begin position="24"/>
        <end position="44"/>
    </location>
</feature>
<comment type="caution">
    <text evidence="2">The sequence shown here is derived from an EMBL/GenBank/DDBJ whole genome shotgun (WGS) entry which is preliminary data.</text>
</comment>
<feature type="compositionally biased region" description="Acidic residues" evidence="1">
    <location>
        <begin position="344"/>
        <end position="358"/>
    </location>
</feature>
<dbReference type="Proteomes" id="UP001431209">
    <property type="component" value="Unassembled WGS sequence"/>
</dbReference>
<feature type="compositionally biased region" description="Acidic residues" evidence="1">
    <location>
        <begin position="309"/>
        <end position="330"/>
    </location>
</feature>
<evidence type="ECO:0000313" key="3">
    <source>
        <dbReference type="Proteomes" id="UP001431209"/>
    </source>
</evidence>
<feature type="region of interest" description="Disordered" evidence="1">
    <location>
        <begin position="283"/>
        <end position="365"/>
    </location>
</feature>
<proteinExistence type="predicted"/>
<dbReference type="EMBL" id="JAOPGA020000448">
    <property type="protein sequence ID" value="KAL0478627.1"/>
    <property type="molecule type" value="Genomic_DNA"/>
</dbReference>
<evidence type="ECO:0000313" key="2">
    <source>
        <dbReference type="EMBL" id="KAL0478627.1"/>
    </source>
</evidence>
<name>A0AAW2YR63_9EUKA</name>